<reference evidence="1" key="1">
    <citation type="submission" date="2018-10" db="EMBL/GenBank/DDBJ databases">
        <title>Population genomic analysis revealed the cold adaptation of white poplar.</title>
        <authorList>
            <person name="Liu Y.-J."/>
        </authorList>
    </citation>
    <scope>NUCLEOTIDE SEQUENCE [LARGE SCALE GENOMIC DNA]</scope>
    <source>
        <strain evidence="1">PAL-ZL1</strain>
    </source>
</reference>
<comment type="caution">
    <text evidence="1">The sequence shown here is derived from an EMBL/GenBank/DDBJ whole genome shotgun (WGS) entry which is preliminary data.</text>
</comment>
<gene>
    <name evidence="1" type="ORF">D5086_0000235570</name>
</gene>
<organism evidence="1">
    <name type="scientific">Populus alba</name>
    <name type="common">White poplar</name>
    <dbReference type="NCBI Taxonomy" id="43335"/>
    <lineage>
        <taxon>Eukaryota</taxon>
        <taxon>Viridiplantae</taxon>
        <taxon>Streptophyta</taxon>
        <taxon>Embryophyta</taxon>
        <taxon>Tracheophyta</taxon>
        <taxon>Spermatophyta</taxon>
        <taxon>Magnoliopsida</taxon>
        <taxon>eudicotyledons</taxon>
        <taxon>Gunneridae</taxon>
        <taxon>Pentapetalae</taxon>
        <taxon>rosids</taxon>
        <taxon>fabids</taxon>
        <taxon>Malpighiales</taxon>
        <taxon>Salicaceae</taxon>
        <taxon>Saliceae</taxon>
        <taxon>Populus</taxon>
    </lineage>
</organism>
<sequence length="123" mass="13117">MDEISEVGVFTCKSVPPPPPTTSGTGGCTVEHVSLMCLLGITYPVDNCSDDGHFDGHHSCLDKLDGGFISFSPTLFVKDLLFVWPNGISGFSFVHIHIVHITIISVDFSANPDGAGFFEGLTT</sequence>
<dbReference type="EMBL" id="RCHU01000892">
    <property type="protein sequence ID" value="TKR90177.1"/>
    <property type="molecule type" value="Genomic_DNA"/>
</dbReference>
<evidence type="ECO:0000313" key="1">
    <source>
        <dbReference type="EMBL" id="TKR90177.1"/>
    </source>
</evidence>
<proteinExistence type="predicted"/>
<accession>A0A4U5P241</accession>
<protein>
    <submittedName>
        <fullName evidence="1">Uncharacterized protein</fullName>
    </submittedName>
</protein>
<name>A0A4U5P241_POPAL</name>
<dbReference type="AlphaFoldDB" id="A0A4U5P241"/>